<proteinExistence type="predicted"/>
<feature type="non-terminal residue" evidence="1">
    <location>
        <position position="141"/>
    </location>
</feature>
<accession>A0ABN7WBF6</accession>
<name>A0ABN7WBF6_GIGMA</name>
<dbReference type="Proteomes" id="UP000789901">
    <property type="component" value="Unassembled WGS sequence"/>
</dbReference>
<keyword evidence="2" id="KW-1185">Reference proteome</keyword>
<evidence type="ECO:0000313" key="1">
    <source>
        <dbReference type="EMBL" id="CAG8825851.1"/>
    </source>
</evidence>
<reference evidence="1 2" key="1">
    <citation type="submission" date="2021-06" db="EMBL/GenBank/DDBJ databases">
        <authorList>
            <person name="Kallberg Y."/>
            <person name="Tangrot J."/>
            <person name="Rosling A."/>
        </authorList>
    </citation>
    <scope>NUCLEOTIDE SEQUENCE [LARGE SCALE GENOMIC DNA]</scope>
    <source>
        <strain evidence="1 2">120-4 pot B 10/14</strain>
    </source>
</reference>
<protein>
    <submittedName>
        <fullName evidence="1">14495_t:CDS:1</fullName>
    </submittedName>
</protein>
<gene>
    <name evidence="1" type="ORF">GMARGA_LOCUS28953</name>
</gene>
<dbReference type="EMBL" id="CAJVQB010038055">
    <property type="protein sequence ID" value="CAG8825851.1"/>
    <property type="molecule type" value="Genomic_DNA"/>
</dbReference>
<sequence>MDNSKNLLHLSKVFRETYNTARVISSNHESWASCFAKLLNNNELTEQHKEVIKEWSINFFEVRKERDKNTKELHYSIEEEYRKVIMNEEYYNELLKIYNLNNYSIPNTHSRAYHSSRLLDEILKDLIVDKRKKEEVKLDNE</sequence>
<evidence type="ECO:0000313" key="2">
    <source>
        <dbReference type="Proteomes" id="UP000789901"/>
    </source>
</evidence>
<comment type="caution">
    <text evidence="1">The sequence shown here is derived from an EMBL/GenBank/DDBJ whole genome shotgun (WGS) entry which is preliminary data.</text>
</comment>
<organism evidence="1 2">
    <name type="scientific">Gigaspora margarita</name>
    <dbReference type="NCBI Taxonomy" id="4874"/>
    <lineage>
        <taxon>Eukaryota</taxon>
        <taxon>Fungi</taxon>
        <taxon>Fungi incertae sedis</taxon>
        <taxon>Mucoromycota</taxon>
        <taxon>Glomeromycotina</taxon>
        <taxon>Glomeromycetes</taxon>
        <taxon>Diversisporales</taxon>
        <taxon>Gigasporaceae</taxon>
        <taxon>Gigaspora</taxon>
    </lineage>
</organism>